<dbReference type="EMBL" id="CAJOBF010000159">
    <property type="protein sequence ID" value="CAF3761397.1"/>
    <property type="molecule type" value="Genomic_DNA"/>
</dbReference>
<proteinExistence type="predicted"/>
<dbReference type="InterPro" id="IPR036086">
    <property type="entry name" value="ParB/Sulfiredoxin_sf"/>
</dbReference>
<evidence type="ECO:0000259" key="3">
    <source>
        <dbReference type="SMART" id="SM00479"/>
    </source>
</evidence>
<dbReference type="GO" id="GO:0003677">
    <property type="term" value="F:DNA binding"/>
    <property type="evidence" value="ECO:0007669"/>
    <property type="project" value="InterPro"/>
</dbReference>
<dbReference type="SMART" id="SM00479">
    <property type="entry name" value="EXOIII"/>
    <property type="match status" value="1"/>
</dbReference>
<feature type="domain" description="Exonuclease" evidence="3">
    <location>
        <begin position="308"/>
        <end position="471"/>
    </location>
</feature>
<dbReference type="FunFam" id="3.30.420.10:FF:000045">
    <property type="entry name" value="3'-5' exonuclease DinG"/>
    <property type="match status" value="1"/>
</dbReference>
<dbReference type="InterPro" id="IPR003115">
    <property type="entry name" value="ParB_N"/>
</dbReference>
<dbReference type="NCBIfam" id="NF006615">
    <property type="entry name" value="PRK09182.1"/>
    <property type="match status" value="1"/>
</dbReference>
<evidence type="ECO:0000259" key="2">
    <source>
        <dbReference type="SMART" id="SM00470"/>
    </source>
</evidence>
<organism evidence="4 6">
    <name type="scientific">Rotaria magnacalcarata</name>
    <dbReference type="NCBI Taxonomy" id="392030"/>
    <lineage>
        <taxon>Eukaryota</taxon>
        <taxon>Metazoa</taxon>
        <taxon>Spiralia</taxon>
        <taxon>Gnathifera</taxon>
        <taxon>Rotifera</taxon>
        <taxon>Eurotatoria</taxon>
        <taxon>Bdelloidea</taxon>
        <taxon>Philodinida</taxon>
        <taxon>Philodinidae</taxon>
        <taxon>Rotaria</taxon>
    </lineage>
</organism>
<gene>
    <name evidence="5" type="ORF">UXM345_LOCUS2583</name>
    <name evidence="4" type="ORF">XDN619_LOCUS34424</name>
</gene>
<dbReference type="SMART" id="SM00470">
    <property type="entry name" value="ParB"/>
    <property type="match status" value="1"/>
</dbReference>
<reference evidence="4" key="1">
    <citation type="submission" date="2021-02" db="EMBL/GenBank/DDBJ databases">
        <authorList>
            <person name="Nowell W R."/>
        </authorList>
    </citation>
    <scope>NUCLEOTIDE SEQUENCE</scope>
</reference>
<evidence type="ECO:0000256" key="1">
    <source>
        <dbReference type="ARBA" id="ARBA00022829"/>
    </source>
</evidence>
<feature type="domain" description="ParB-like N-terminal" evidence="2">
    <location>
        <begin position="21"/>
        <end position="109"/>
    </location>
</feature>
<dbReference type="InterPro" id="IPR036397">
    <property type="entry name" value="RNaseH_sf"/>
</dbReference>
<keyword evidence="1" id="KW-0159">Chromosome partition</keyword>
<dbReference type="PANTHER" id="PTHR33375">
    <property type="entry name" value="CHROMOSOME-PARTITIONING PROTEIN PARB-RELATED"/>
    <property type="match status" value="1"/>
</dbReference>
<dbReference type="Proteomes" id="UP000663887">
    <property type="component" value="Unassembled WGS sequence"/>
</dbReference>
<dbReference type="Gene3D" id="3.90.1530.30">
    <property type="match status" value="1"/>
</dbReference>
<dbReference type="EMBL" id="CAJNRG010017537">
    <property type="protein sequence ID" value="CAF2232917.1"/>
    <property type="molecule type" value="Genomic_DNA"/>
</dbReference>
<dbReference type="Gene3D" id="3.30.420.10">
    <property type="entry name" value="Ribonuclease H-like superfamily/Ribonuclease H"/>
    <property type="match status" value="1"/>
</dbReference>
<dbReference type="Proteomes" id="UP000663842">
    <property type="component" value="Unassembled WGS sequence"/>
</dbReference>
<dbReference type="Pfam" id="PF02195">
    <property type="entry name" value="ParB_N"/>
    <property type="match status" value="1"/>
</dbReference>
<dbReference type="GO" id="GO:0005694">
    <property type="term" value="C:chromosome"/>
    <property type="evidence" value="ECO:0007669"/>
    <property type="project" value="TreeGrafter"/>
</dbReference>
<dbReference type="GO" id="GO:0007059">
    <property type="term" value="P:chromosome segregation"/>
    <property type="evidence" value="ECO:0007669"/>
    <property type="project" value="UniProtKB-KW"/>
</dbReference>
<comment type="caution">
    <text evidence="4">The sequence shown here is derived from an EMBL/GenBank/DDBJ whole genome shotgun (WGS) entry which is preliminary data.</text>
</comment>
<dbReference type="InterPro" id="IPR013520">
    <property type="entry name" value="Ribonucl_H"/>
</dbReference>
<accession>A0A816ZXY3</accession>
<evidence type="ECO:0000313" key="6">
    <source>
        <dbReference type="Proteomes" id="UP000663887"/>
    </source>
</evidence>
<dbReference type="InterPro" id="IPR050336">
    <property type="entry name" value="Chromosome_partition/occlusion"/>
</dbReference>
<dbReference type="Pfam" id="PF00929">
    <property type="entry name" value="RNase_T"/>
    <property type="match status" value="1"/>
</dbReference>
<protein>
    <submittedName>
        <fullName evidence="4">Uncharacterized protein</fullName>
    </submittedName>
</protein>
<dbReference type="GO" id="GO:0045881">
    <property type="term" value="P:positive regulation of sporulation resulting in formation of a cellular spore"/>
    <property type="evidence" value="ECO:0007669"/>
    <property type="project" value="TreeGrafter"/>
</dbReference>
<sequence length="584" mass="67118">MNNQEFIKFVAKRFGIDEYVVKTFVDMFAESLQELVAAGQIDELAEDILKNGQINPVLIRLADDEDFKYEIIAGSRRWKACLMANIRLKAILTDYDDMQAAIAQIKENDKSGISNYSKDLSCSILLKNKILSQEQLASSMGVSRSKLQSLLCFSKIPKSIINAIENPEKISARSANSIYSLSRKGDDHINALIEIAEKIKSGLASYDIEELVKNLIAGKRDLNDNDIRNDKGEVVARWRMGSLIIRAKNSSDRKKLTKLVEYFVIMKDHDLEKLATLLKESDQYKVIKRYQKPEYYNLDNKAPKHIGAFLDIEATGLSHFDDKIIELGIVKFEYTDDGQIFRLLDEFSSYQDPRKPILPYITKLTGITDDMVKDQQINQVELDNYLQDVDIIIAHNAEFDNSFFNKTFPSIAPKAWACSMIDINWREEDISSQKLEYIAYKYNFFFEGHRAIIDCLAGIHILAQELPNSNISVLKQLLDNAGQLRFKLWATNSPYESKDLLKARGYRWSNPQTDKHKAWFIELTEDKVAEEINYLRSNVYGSSAINIPVEIFDAYGRFSNNNKQLYSTTKYQDKLEWFQSLCVE</sequence>
<dbReference type="AlphaFoldDB" id="A0A816ZXY3"/>
<dbReference type="InterPro" id="IPR041468">
    <property type="entry name" value="HTH_ParB/Spo0J"/>
</dbReference>
<evidence type="ECO:0000313" key="5">
    <source>
        <dbReference type="EMBL" id="CAF3761397.1"/>
    </source>
</evidence>
<name>A0A816ZXY3_9BILA</name>
<dbReference type="SUPFAM" id="SSF110849">
    <property type="entry name" value="ParB/Sulfiredoxin"/>
    <property type="match status" value="1"/>
</dbReference>
<dbReference type="PANTHER" id="PTHR33375:SF1">
    <property type="entry name" value="CHROMOSOME-PARTITIONING PROTEIN PARB-RELATED"/>
    <property type="match status" value="1"/>
</dbReference>
<dbReference type="SUPFAM" id="SSF109709">
    <property type="entry name" value="KorB DNA-binding domain-like"/>
    <property type="match status" value="1"/>
</dbReference>
<dbReference type="NCBIfam" id="TIGR00180">
    <property type="entry name" value="parB_part"/>
    <property type="match status" value="1"/>
</dbReference>
<dbReference type="SUPFAM" id="SSF53098">
    <property type="entry name" value="Ribonuclease H-like"/>
    <property type="match status" value="1"/>
</dbReference>
<evidence type="ECO:0000313" key="4">
    <source>
        <dbReference type="EMBL" id="CAF2232917.1"/>
    </source>
</evidence>
<dbReference type="Gene3D" id="1.10.10.2830">
    <property type="match status" value="1"/>
</dbReference>
<dbReference type="InterPro" id="IPR012337">
    <property type="entry name" value="RNaseH-like_sf"/>
</dbReference>
<dbReference type="CDD" id="cd06127">
    <property type="entry name" value="DEDDh"/>
    <property type="match status" value="1"/>
</dbReference>
<dbReference type="Pfam" id="PF17762">
    <property type="entry name" value="HTH_ParB"/>
    <property type="match status" value="1"/>
</dbReference>
<dbReference type="InterPro" id="IPR004437">
    <property type="entry name" value="ParB/RepB/Spo0J"/>
</dbReference>
<dbReference type="InterPro" id="IPR037972">
    <property type="entry name" value="RepB_N"/>
</dbReference>
<dbReference type="CDD" id="cd16405">
    <property type="entry name" value="RepB_like_N"/>
    <property type="match status" value="1"/>
</dbReference>